<accession>A0A849BWZ7</accession>
<sequence>VDPGEREGARLADLARLGTDLRRALAAEEDGRPASEALRLRWQPRFDVRAGRWTTATARLVWADDARAPRDLAAGTALAPDLLQLELRRALRAVVAWHADGVRVQAAVRVPGEALGRPGLVDLVAGALEEAGAAPGSLRLLVDDDDVAADPSAAAVALARLSVLGVPTSVTGLGASRSSVAALGALPVDELVVDARLVASLRSGREGDARLVRAVVGLGHGLGLRVVAAGVDDATTHRAAVALGCDAVEGEHVGPVAGRADVAGLVLRGEGGDLLAPSRRPVLPAPRRAPGRP</sequence>
<dbReference type="InterPro" id="IPR001633">
    <property type="entry name" value="EAL_dom"/>
</dbReference>
<dbReference type="InterPro" id="IPR052155">
    <property type="entry name" value="Biofilm_reg_signaling"/>
</dbReference>
<evidence type="ECO:0000259" key="1">
    <source>
        <dbReference type="PROSITE" id="PS50883"/>
    </source>
</evidence>
<evidence type="ECO:0000313" key="2">
    <source>
        <dbReference type="EMBL" id="NNH23986.1"/>
    </source>
</evidence>
<proteinExistence type="predicted"/>
<dbReference type="AlphaFoldDB" id="A0A849BWZ7"/>
<dbReference type="SMART" id="SM00052">
    <property type="entry name" value="EAL"/>
    <property type="match status" value="1"/>
</dbReference>
<organism evidence="2 3">
    <name type="scientific">Pseudokineococcus marinus</name>
    <dbReference type="NCBI Taxonomy" id="351215"/>
    <lineage>
        <taxon>Bacteria</taxon>
        <taxon>Bacillati</taxon>
        <taxon>Actinomycetota</taxon>
        <taxon>Actinomycetes</taxon>
        <taxon>Kineosporiales</taxon>
        <taxon>Kineosporiaceae</taxon>
        <taxon>Pseudokineococcus</taxon>
    </lineage>
</organism>
<dbReference type="PANTHER" id="PTHR44757">
    <property type="entry name" value="DIGUANYLATE CYCLASE DGCP"/>
    <property type="match status" value="1"/>
</dbReference>
<feature type="non-terminal residue" evidence="2">
    <location>
        <position position="1"/>
    </location>
</feature>
<keyword evidence="3" id="KW-1185">Reference proteome</keyword>
<name>A0A849BWZ7_9ACTN</name>
<dbReference type="Gene3D" id="3.20.20.450">
    <property type="entry name" value="EAL domain"/>
    <property type="match status" value="1"/>
</dbReference>
<dbReference type="CDD" id="cd01948">
    <property type="entry name" value="EAL"/>
    <property type="match status" value="1"/>
</dbReference>
<feature type="domain" description="EAL" evidence="1">
    <location>
        <begin position="14"/>
        <end position="270"/>
    </location>
</feature>
<dbReference type="Proteomes" id="UP000555552">
    <property type="component" value="Unassembled WGS sequence"/>
</dbReference>
<gene>
    <name evidence="2" type="ORF">HLB09_12980</name>
</gene>
<comment type="caution">
    <text evidence="2">The sequence shown here is derived from an EMBL/GenBank/DDBJ whole genome shotgun (WGS) entry which is preliminary data.</text>
</comment>
<dbReference type="Pfam" id="PF00563">
    <property type="entry name" value="EAL"/>
    <property type="match status" value="1"/>
</dbReference>
<evidence type="ECO:0000313" key="3">
    <source>
        <dbReference type="Proteomes" id="UP000555552"/>
    </source>
</evidence>
<dbReference type="InterPro" id="IPR035919">
    <property type="entry name" value="EAL_sf"/>
</dbReference>
<protein>
    <submittedName>
        <fullName evidence="2">EAL domain-containing protein</fullName>
    </submittedName>
</protein>
<dbReference type="PANTHER" id="PTHR44757:SF2">
    <property type="entry name" value="BIOFILM ARCHITECTURE MAINTENANCE PROTEIN MBAA"/>
    <property type="match status" value="1"/>
</dbReference>
<dbReference type="SUPFAM" id="SSF141868">
    <property type="entry name" value="EAL domain-like"/>
    <property type="match status" value="1"/>
</dbReference>
<reference evidence="2 3" key="1">
    <citation type="submission" date="2020-05" db="EMBL/GenBank/DDBJ databases">
        <title>MicrobeNet Type strains.</title>
        <authorList>
            <person name="Nicholson A.C."/>
        </authorList>
    </citation>
    <scope>NUCLEOTIDE SEQUENCE [LARGE SCALE GENOMIC DNA]</scope>
    <source>
        <strain evidence="2 3">JCM 14547</strain>
    </source>
</reference>
<dbReference type="PROSITE" id="PS50883">
    <property type="entry name" value="EAL"/>
    <property type="match status" value="1"/>
</dbReference>
<dbReference type="RefSeq" id="WP_171203766.1">
    <property type="nucleotide sequence ID" value="NZ_JABEMA010000235.1"/>
</dbReference>
<dbReference type="EMBL" id="JABEMA010000235">
    <property type="protein sequence ID" value="NNH23986.1"/>
    <property type="molecule type" value="Genomic_DNA"/>
</dbReference>